<evidence type="ECO:0000313" key="1">
    <source>
        <dbReference type="EMBL" id="RZO75020.1"/>
    </source>
</evidence>
<protein>
    <submittedName>
        <fullName evidence="1">Uncharacterized protein</fullName>
    </submittedName>
</protein>
<reference evidence="1 2" key="1">
    <citation type="submission" date="2019-02" db="EMBL/GenBank/DDBJ databases">
        <title>Prokaryotic population dynamics and viral predation in marine succession experiment using metagenomics: the confinement effect.</title>
        <authorList>
            <person name="Haro-Moreno J.M."/>
            <person name="Rodriguez-Valera F."/>
            <person name="Lopez-Perez M."/>
        </authorList>
    </citation>
    <scope>NUCLEOTIDE SEQUENCE [LARGE SCALE GENOMIC DNA]</scope>
    <source>
        <strain evidence="1">MED-G157</strain>
    </source>
</reference>
<proteinExistence type="predicted"/>
<comment type="caution">
    <text evidence="1">The sequence shown here is derived from an EMBL/GenBank/DDBJ whole genome shotgun (WGS) entry which is preliminary data.</text>
</comment>
<gene>
    <name evidence="1" type="ORF">EVA68_07925</name>
</gene>
<dbReference type="Proteomes" id="UP000316199">
    <property type="component" value="Unassembled WGS sequence"/>
</dbReference>
<evidence type="ECO:0000313" key="2">
    <source>
        <dbReference type="Proteomes" id="UP000316199"/>
    </source>
</evidence>
<sequence>MQLFTFAQTNKNRRKLKAANNGKYFGTKNTEAPYTTHANIAIVVLNIVAMELAKMSKKILVLAALFGLAACAPSGNDSNEVEENPEKEVTKINEAAMPGVVEYVWTKKGPDFTEEKLDELLVKWNGLIDEAGYPMLGAQIITPQAEDERYDLMWVLMWSSMEERNASWTDWASKYDEKWNSMTAGITSYNPENVFPFKPALRWYGSAEKDQSNDTGTSEVEYSFCSYNEGFGEQDLADFEIVFIDFLEEYQKENGPLSYAYLLNEPYIDAMPVTYPTDDIGYMWVSMWPNADEKLAGYAAYSETDLPQLADTFSTCKRDAFSSRRIR</sequence>
<dbReference type="AlphaFoldDB" id="A0A520RXR5"/>
<name>A0A520RXR5_9GAMM</name>
<dbReference type="EMBL" id="SHAG01000051">
    <property type="protein sequence ID" value="RZO75020.1"/>
    <property type="molecule type" value="Genomic_DNA"/>
</dbReference>
<organism evidence="1 2">
    <name type="scientific">OM182 bacterium</name>
    <dbReference type="NCBI Taxonomy" id="2510334"/>
    <lineage>
        <taxon>Bacteria</taxon>
        <taxon>Pseudomonadati</taxon>
        <taxon>Pseudomonadota</taxon>
        <taxon>Gammaproteobacteria</taxon>
        <taxon>OMG group</taxon>
        <taxon>OM182 clade</taxon>
    </lineage>
</organism>
<accession>A0A520RXR5</accession>